<name>A0A015LM11_RHIIW</name>
<gene>
    <name evidence="1" type="ORF">RirG_221760</name>
</gene>
<evidence type="ECO:0000313" key="2">
    <source>
        <dbReference type="Proteomes" id="UP000022910"/>
    </source>
</evidence>
<accession>A0A015LM11</accession>
<evidence type="ECO:0000313" key="1">
    <source>
        <dbReference type="EMBL" id="EXX55833.1"/>
    </source>
</evidence>
<dbReference type="Proteomes" id="UP000022910">
    <property type="component" value="Unassembled WGS sequence"/>
</dbReference>
<sequence length="87" mass="10073">MDEDFKKREDGGFDILIYQSKTNRRVEIGNRGKAADKFILPNNPDIIGVYENICPTALKWLSQIFIFKNVTNQMDAGIREFMLDKTD</sequence>
<dbReference type="HOGENOM" id="CLU_2499078_0_0_1"/>
<dbReference type="EMBL" id="JEMT01027945">
    <property type="protein sequence ID" value="EXX55833.1"/>
    <property type="molecule type" value="Genomic_DNA"/>
</dbReference>
<dbReference type="AlphaFoldDB" id="A0A015LM11"/>
<dbReference type="OrthoDB" id="2449280at2759"/>
<reference evidence="1 2" key="1">
    <citation type="submission" date="2014-02" db="EMBL/GenBank/DDBJ databases">
        <title>Single nucleus genome sequencing reveals high similarity among nuclei of an endomycorrhizal fungus.</title>
        <authorList>
            <person name="Lin K."/>
            <person name="Geurts R."/>
            <person name="Zhang Z."/>
            <person name="Limpens E."/>
            <person name="Saunders D.G."/>
            <person name="Mu D."/>
            <person name="Pang E."/>
            <person name="Cao H."/>
            <person name="Cha H."/>
            <person name="Lin T."/>
            <person name="Zhou Q."/>
            <person name="Shang Y."/>
            <person name="Li Y."/>
            <person name="Ivanov S."/>
            <person name="Sharma T."/>
            <person name="Velzen R.V."/>
            <person name="Ruijter N.D."/>
            <person name="Aanen D.K."/>
            <person name="Win J."/>
            <person name="Kamoun S."/>
            <person name="Bisseling T."/>
            <person name="Huang S."/>
        </authorList>
    </citation>
    <scope>NUCLEOTIDE SEQUENCE [LARGE SCALE GENOMIC DNA]</scope>
    <source>
        <strain evidence="2">DAOM197198w</strain>
    </source>
</reference>
<keyword evidence="2" id="KW-1185">Reference proteome</keyword>
<protein>
    <submittedName>
        <fullName evidence="1">Uncharacterized protein</fullName>
    </submittedName>
</protein>
<proteinExistence type="predicted"/>
<organism evidence="1 2">
    <name type="scientific">Rhizophagus irregularis (strain DAOM 197198w)</name>
    <name type="common">Glomus intraradices</name>
    <dbReference type="NCBI Taxonomy" id="1432141"/>
    <lineage>
        <taxon>Eukaryota</taxon>
        <taxon>Fungi</taxon>
        <taxon>Fungi incertae sedis</taxon>
        <taxon>Mucoromycota</taxon>
        <taxon>Glomeromycotina</taxon>
        <taxon>Glomeromycetes</taxon>
        <taxon>Glomerales</taxon>
        <taxon>Glomeraceae</taxon>
        <taxon>Rhizophagus</taxon>
    </lineage>
</organism>
<comment type="caution">
    <text evidence="1">The sequence shown here is derived from an EMBL/GenBank/DDBJ whole genome shotgun (WGS) entry which is preliminary data.</text>
</comment>